<keyword evidence="5" id="KW-1185">Reference proteome</keyword>
<dbReference type="PANTHER" id="PTHR44825:SF1">
    <property type="entry name" value="DNAJ HOMOLOG SUBFAMILY C MEMBER 4"/>
    <property type="match status" value="1"/>
</dbReference>
<evidence type="ECO:0000313" key="5">
    <source>
        <dbReference type="Proteomes" id="UP000717364"/>
    </source>
</evidence>
<sequence>MTNSGSEDSPKNHYQLLGVKPTASPQDIRRAYRELSKLYHPDTTELSSAIATSKFQALNEAYGVLSNPEQRLNYDQQIGYSRLYVSQSPRDIRDGSRKDQPFESRYTYLDATDRPLSAGEIFALFILGLTFAACLVLVFILGIADSDFTLSSFVSKLSEH</sequence>
<dbReference type="InterPro" id="IPR052763">
    <property type="entry name" value="DnaJ_C4"/>
</dbReference>
<dbReference type="InterPro" id="IPR036869">
    <property type="entry name" value="J_dom_sf"/>
</dbReference>
<evidence type="ECO:0000256" key="1">
    <source>
        <dbReference type="SAM" id="MobiDB-lite"/>
    </source>
</evidence>
<organism evidence="4 5">
    <name type="scientific">Leptothoe spongobia TAU-MAC 1115</name>
    <dbReference type="NCBI Taxonomy" id="1967444"/>
    <lineage>
        <taxon>Bacteria</taxon>
        <taxon>Bacillati</taxon>
        <taxon>Cyanobacteriota</taxon>
        <taxon>Cyanophyceae</taxon>
        <taxon>Nodosilineales</taxon>
        <taxon>Cymatolegaceae</taxon>
        <taxon>Leptothoe</taxon>
        <taxon>Leptothoe spongobia</taxon>
    </lineage>
</organism>
<dbReference type="RefSeq" id="WP_215608231.1">
    <property type="nucleotide sequence ID" value="NZ_JADOES010000009.1"/>
</dbReference>
<dbReference type="Pfam" id="PF00226">
    <property type="entry name" value="DnaJ"/>
    <property type="match status" value="1"/>
</dbReference>
<feature type="domain" description="J" evidence="3">
    <location>
        <begin position="12"/>
        <end position="78"/>
    </location>
</feature>
<keyword evidence="2" id="KW-0812">Transmembrane</keyword>
<feature type="region of interest" description="Disordered" evidence="1">
    <location>
        <begin position="1"/>
        <end position="23"/>
    </location>
</feature>
<evidence type="ECO:0000313" key="4">
    <source>
        <dbReference type="EMBL" id="MBT9315167.1"/>
    </source>
</evidence>
<feature type="transmembrane region" description="Helical" evidence="2">
    <location>
        <begin position="121"/>
        <end position="144"/>
    </location>
</feature>
<protein>
    <submittedName>
        <fullName evidence="4">J domain-containing protein</fullName>
    </submittedName>
</protein>
<dbReference type="SUPFAM" id="SSF46565">
    <property type="entry name" value="Chaperone J-domain"/>
    <property type="match status" value="1"/>
</dbReference>
<dbReference type="PRINTS" id="PR00625">
    <property type="entry name" value="JDOMAIN"/>
</dbReference>
<reference evidence="4" key="2">
    <citation type="journal article" date="2021" name="Mar. Drugs">
        <title>Genome Reduction and Secondary Metabolism of the Marine Sponge-Associated Cyanobacterium Leptothoe.</title>
        <authorList>
            <person name="Konstantinou D."/>
            <person name="Popin R.V."/>
            <person name="Fewer D.P."/>
            <person name="Sivonen K."/>
            <person name="Gkelis S."/>
        </authorList>
    </citation>
    <scope>NUCLEOTIDE SEQUENCE</scope>
    <source>
        <strain evidence="4">TAU-MAC 1115</strain>
    </source>
</reference>
<keyword evidence="2" id="KW-0472">Membrane</keyword>
<dbReference type="CDD" id="cd06257">
    <property type="entry name" value="DnaJ"/>
    <property type="match status" value="1"/>
</dbReference>
<dbReference type="InterPro" id="IPR001623">
    <property type="entry name" value="DnaJ_domain"/>
</dbReference>
<evidence type="ECO:0000256" key="2">
    <source>
        <dbReference type="SAM" id="Phobius"/>
    </source>
</evidence>
<dbReference type="Proteomes" id="UP000717364">
    <property type="component" value="Unassembled WGS sequence"/>
</dbReference>
<proteinExistence type="predicted"/>
<comment type="caution">
    <text evidence="4">The sequence shown here is derived from an EMBL/GenBank/DDBJ whole genome shotgun (WGS) entry which is preliminary data.</text>
</comment>
<dbReference type="PROSITE" id="PS50076">
    <property type="entry name" value="DNAJ_2"/>
    <property type="match status" value="1"/>
</dbReference>
<dbReference type="Gene3D" id="1.10.287.110">
    <property type="entry name" value="DnaJ domain"/>
    <property type="match status" value="1"/>
</dbReference>
<name>A0A947DDU1_9CYAN</name>
<dbReference type="SMART" id="SM00271">
    <property type="entry name" value="DnaJ"/>
    <property type="match status" value="1"/>
</dbReference>
<dbReference type="PANTHER" id="PTHR44825">
    <property type="match status" value="1"/>
</dbReference>
<dbReference type="AlphaFoldDB" id="A0A947DDU1"/>
<dbReference type="EMBL" id="JADOES010000009">
    <property type="protein sequence ID" value="MBT9315167.1"/>
    <property type="molecule type" value="Genomic_DNA"/>
</dbReference>
<gene>
    <name evidence="4" type="ORF">IXB50_06995</name>
</gene>
<keyword evidence="2" id="KW-1133">Transmembrane helix</keyword>
<accession>A0A947DDU1</accession>
<evidence type="ECO:0000259" key="3">
    <source>
        <dbReference type="PROSITE" id="PS50076"/>
    </source>
</evidence>
<reference evidence="4" key="1">
    <citation type="submission" date="2020-11" db="EMBL/GenBank/DDBJ databases">
        <authorList>
            <person name="Konstantinou D."/>
            <person name="Gkelis S."/>
            <person name="Popin R."/>
            <person name="Fewer D."/>
            <person name="Sivonen K."/>
        </authorList>
    </citation>
    <scope>NUCLEOTIDE SEQUENCE</scope>
    <source>
        <strain evidence="4">TAU-MAC 1115</strain>
    </source>
</reference>